<accession>A0AAW2TV16</accession>
<keyword evidence="1" id="KW-0663">Pyridoxal phosphate</keyword>
<dbReference type="InterPro" id="IPR006948">
    <property type="entry name" value="Alliinase_C"/>
</dbReference>
<dbReference type="Gene3D" id="3.90.1150.10">
    <property type="entry name" value="Aspartate Aminotransferase, domain 1"/>
    <property type="match status" value="1"/>
</dbReference>
<reference evidence="3" key="2">
    <citation type="journal article" date="2024" name="Plant">
        <title>Genomic evolution and insights into agronomic trait innovations of Sesamum species.</title>
        <authorList>
            <person name="Miao H."/>
            <person name="Wang L."/>
            <person name="Qu L."/>
            <person name="Liu H."/>
            <person name="Sun Y."/>
            <person name="Le M."/>
            <person name="Wang Q."/>
            <person name="Wei S."/>
            <person name="Zheng Y."/>
            <person name="Lin W."/>
            <person name="Duan Y."/>
            <person name="Cao H."/>
            <person name="Xiong S."/>
            <person name="Wang X."/>
            <person name="Wei L."/>
            <person name="Li C."/>
            <person name="Ma Q."/>
            <person name="Ju M."/>
            <person name="Zhao R."/>
            <person name="Li G."/>
            <person name="Mu C."/>
            <person name="Tian Q."/>
            <person name="Mei H."/>
            <person name="Zhang T."/>
            <person name="Gao T."/>
            <person name="Zhang H."/>
        </authorList>
    </citation>
    <scope>NUCLEOTIDE SEQUENCE</scope>
    <source>
        <strain evidence="3">G02</strain>
    </source>
</reference>
<comment type="caution">
    <text evidence="3">The sequence shown here is derived from an EMBL/GenBank/DDBJ whole genome shotgun (WGS) entry which is preliminary data.</text>
</comment>
<feature type="domain" description="Alliinase C-terminal" evidence="2">
    <location>
        <begin position="4"/>
        <end position="148"/>
    </location>
</feature>
<name>A0AAW2TV16_SESRA</name>
<dbReference type="GO" id="GO:0006520">
    <property type="term" value="P:amino acid metabolic process"/>
    <property type="evidence" value="ECO:0007669"/>
    <property type="project" value="TreeGrafter"/>
</dbReference>
<dbReference type="AlphaFoldDB" id="A0AAW2TV16"/>
<dbReference type="InterPro" id="IPR015424">
    <property type="entry name" value="PyrdxlP-dep_Trfase"/>
</dbReference>
<evidence type="ECO:0000313" key="3">
    <source>
        <dbReference type="EMBL" id="KAL0408389.1"/>
    </source>
</evidence>
<evidence type="ECO:0000256" key="1">
    <source>
        <dbReference type="ARBA" id="ARBA00022898"/>
    </source>
</evidence>
<sequence>MYTKNMLIYKSLADSGTSKDTQLRALKLIKVVLEDGGRGIFNFAYKTMRGRWTKLNHVLSLSKRFKLQEIRPVFCNYSRTVRGASPAFAWLKCAKEEDSNCHKVLHHEANILGREGRSFDAEDRYVRLSLVKSADDFNLLLNCLKELVSMEEQNQTTRSS</sequence>
<dbReference type="InterPro" id="IPR050478">
    <property type="entry name" value="Ethylene_sulfur-biosynth"/>
</dbReference>
<organism evidence="3">
    <name type="scientific">Sesamum radiatum</name>
    <name type="common">Black benniseed</name>
    <dbReference type="NCBI Taxonomy" id="300843"/>
    <lineage>
        <taxon>Eukaryota</taxon>
        <taxon>Viridiplantae</taxon>
        <taxon>Streptophyta</taxon>
        <taxon>Embryophyta</taxon>
        <taxon>Tracheophyta</taxon>
        <taxon>Spermatophyta</taxon>
        <taxon>Magnoliopsida</taxon>
        <taxon>eudicotyledons</taxon>
        <taxon>Gunneridae</taxon>
        <taxon>Pentapetalae</taxon>
        <taxon>asterids</taxon>
        <taxon>lamiids</taxon>
        <taxon>Lamiales</taxon>
        <taxon>Pedaliaceae</taxon>
        <taxon>Sesamum</taxon>
    </lineage>
</organism>
<dbReference type="Pfam" id="PF04864">
    <property type="entry name" value="Alliinase_C"/>
    <property type="match status" value="1"/>
</dbReference>
<dbReference type="InterPro" id="IPR015422">
    <property type="entry name" value="PyrdxlP-dep_Trfase_small"/>
</dbReference>
<keyword evidence="3" id="KW-0032">Aminotransferase</keyword>
<gene>
    <name evidence="3" type="ORF">Sradi_1773300</name>
</gene>
<dbReference type="EMBL" id="JACGWJ010000007">
    <property type="protein sequence ID" value="KAL0408389.1"/>
    <property type="molecule type" value="Genomic_DNA"/>
</dbReference>
<proteinExistence type="predicted"/>
<dbReference type="GO" id="GO:0008483">
    <property type="term" value="F:transaminase activity"/>
    <property type="evidence" value="ECO:0007669"/>
    <property type="project" value="UniProtKB-KW"/>
</dbReference>
<protein>
    <submittedName>
        <fullName evidence="3">Tryptophan aminotransferase-related protein 3</fullName>
    </submittedName>
</protein>
<evidence type="ECO:0000259" key="2">
    <source>
        <dbReference type="Pfam" id="PF04864"/>
    </source>
</evidence>
<reference evidence="3" key="1">
    <citation type="submission" date="2020-06" db="EMBL/GenBank/DDBJ databases">
        <authorList>
            <person name="Li T."/>
            <person name="Hu X."/>
            <person name="Zhang T."/>
            <person name="Song X."/>
            <person name="Zhang H."/>
            <person name="Dai N."/>
            <person name="Sheng W."/>
            <person name="Hou X."/>
            <person name="Wei L."/>
        </authorList>
    </citation>
    <scope>NUCLEOTIDE SEQUENCE</scope>
    <source>
        <strain evidence="3">G02</strain>
        <tissue evidence="3">Leaf</tissue>
    </source>
</reference>
<dbReference type="PANTHER" id="PTHR43795">
    <property type="entry name" value="BIFUNCTIONAL ASPARTATE AMINOTRANSFERASE AND GLUTAMATE/ASPARTATE-PREPHENATE AMINOTRANSFERASE-RELATED"/>
    <property type="match status" value="1"/>
</dbReference>
<dbReference type="PANTHER" id="PTHR43795:SF20">
    <property type="entry name" value="TRYPTOPHAN AMINOTRANSFERASE-RELATED PROTEIN 3"/>
    <property type="match status" value="1"/>
</dbReference>
<dbReference type="GO" id="GO:0016846">
    <property type="term" value="F:carbon-sulfur lyase activity"/>
    <property type="evidence" value="ECO:0007669"/>
    <property type="project" value="InterPro"/>
</dbReference>
<keyword evidence="3" id="KW-0808">Transferase</keyword>
<dbReference type="SUPFAM" id="SSF53383">
    <property type="entry name" value="PLP-dependent transferases"/>
    <property type="match status" value="1"/>
</dbReference>